<dbReference type="InterPro" id="IPR020846">
    <property type="entry name" value="MFS_dom"/>
</dbReference>
<name>A0AA35LV16_9HYPO</name>
<comment type="subcellular location">
    <subcellularLocation>
        <location evidence="1">Membrane</location>
        <topology evidence="1">Multi-pass membrane protein</topology>
    </subcellularLocation>
</comment>
<feature type="transmembrane region" description="Helical" evidence="7">
    <location>
        <begin position="57"/>
        <end position="74"/>
    </location>
</feature>
<dbReference type="PANTHER" id="PTHR43791:SF62">
    <property type="entry name" value="MAJOR FACILITATOR SUPERFAMILY (MFS) PROFILE DOMAIN-CONTAINING PROTEIN"/>
    <property type="match status" value="1"/>
</dbReference>
<feature type="transmembrane region" description="Helical" evidence="7">
    <location>
        <begin position="387"/>
        <end position="408"/>
    </location>
</feature>
<keyword evidence="5 7" id="KW-0472">Membrane</keyword>
<dbReference type="PANTHER" id="PTHR43791">
    <property type="entry name" value="PERMEASE-RELATED"/>
    <property type="match status" value="1"/>
</dbReference>
<dbReference type="GO" id="GO:0016020">
    <property type="term" value="C:membrane"/>
    <property type="evidence" value="ECO:0007669"/>
    <property type="project" value="UniProtKB-SubCell"/>
</dbReference>
<dbReference type="Pfam" id="PF07690">
    <property type="entry name" value="MFS_1"/>
    <property type="match status" value="1"/>
</dbReference>
<dbReference type="FunFam" id="1.20.1250.20:FF:000057">
    <property type="entry name" value="MFS general substrate transporter"/>
    <property type="match status" value="1"/>
</dbReference>
<evidence type="ECO:0000256" key="1">
    <source>
        <dbReference type="ARBA" id="ARBA00004141"/>
    </source>
</evidence>
<comment type="caution">
    <text evidence="9">The sequence shown here is derived from an EMBL/GenBank/DDBJ whole genome shotgun (WGS) entry which is preliminary data.</text>
</comment>
<feature type="transmembrane region" description="Helical" evidence="7">
    <location>
        <begin position="127"/>
        <end position="147"/>
    </location>
</feature>
<organism evidence="9 10">
    <name type="scientific">Clonostachys chloroleuca</name>
    <dbReference type="NCBI Taxonomy" id="1926264"/>
    <lineage>
        <taxon>Eukaryota</taxon>
        <taxon>Fungi</taxon>
        <taxon>Dikarya</taxon>
        <taxon>Ascomycota</taxon>
        <taxon>Pezizomycotina</taxon>
        <taxon>Sordariomycetes</taxon>
        <taxon>Hypocreomycetidae</taxon>
        <taxon>Hypocreales</taxon>
        <taxon>Bionectriaceae</taxon>
        <taxon>Clonostachys</taxon>
    </lineage>
</organism>
<keyword evidence="4 7" id="KW-1133">Transmembrane helix</keyword>
<dbReference type="EMBL" id="CABFNP030000704">
    <property type="protein sequence ID" value="CAI6079877.1"/>
    <property type="molecule type" value="Genomic_DNA"/>
</dbReference>
<evidence type="ECO:0000313" key="9">
    <source>
        <dbReference type="EMBL" id="CAI6079877.1"/>
    </source>
</evidence>
<reference evidence="9" key="1">
    <citation type="submission" date="2023-01" db="EMBL/GenBank/DDBJ databases">
        <authorList>
            <person name="Piombo E."/>
        </authorList>
    </citation>
    <scope>NUCLEOTIDE SEQUENCE</scope>
</reference>
<feature type="transmembrane region" description="Helical" evidence="7">
    <location>
        <begin position="296"/>
        <end position="316"/>
    </location>
</feature>
<feature type="transmembrane region" description="Helical" evidence="7">
    <location>
        <begin position="100"/>
        <end position="120"/>
    </location>
</feature>
<keyword evidence="2" id="KW-0813">Transport</keyword>
<proteinExistence type="predicted"/>
<dbReference type="InterPro" id="IPR036259">
    <property type="entry name" value="MFS_trans_sf"/>
</dbReference>
<evidence type="ECO:0000313" key="10">
    <source>
        <dbReference type="Proteomes" id="UP001160390"/>
    </source>
</evidence>
<evidence type="ECO:0000256" key="3">
    <source>
        <dbReference type="ARBA" id="ARBA00022692"/>
    </source>
</evidence>
<dbReference type="GO" id="GO:0022857">
    <property type="term" value="F:transmembrane transporter activity"/>
    <property type="evidence" value="ECO:0007669"/>
    <property type="project" value="InterPro"/>
</dbReference>
<feature type="transmembrane region" description="Helical" evidence="7">
    <location>
        <begin position="360"/>
        <end position="381"/>
    </location>
</feature>
<feature type="transmembrane region" description="Helical" evidence="7">
    <location>
        <begin position="420"/>
        <end position="441"/>
    </location>
</feature>
<gene>
    <name evidence="9" type="ORF">CCHLO57077_00012840</name>
</gene>
<evidence type="ECO:0000256" key="4">
    <source>
        <dbReference type="ARBA" id="ARBA00022989"/>
    </source>
</evidence>
<dbReference type="Gene3D" id="1.20.1250.20">
    <property type="entry name" value="MFS general substrate transporter like domains"/>
    <property type="match status" value="2"/>
</dbReference>
<protein>
    <recommendedName>
        <fullName evidence="8">Major facilitator superfamily (MFS) profile domain-containing protein</fullName>
    </recommendedName>
</protein>
<feature type="transmembrane region" description="Helical" evidence="7">
    <location>
        <begin position="223"/>
        <end position="243"/>
    </location>
</feature>
<dbReference type="Proteomes" id="UP001160390">
    <property type="component" value="Unassembled WGS sequence"/>
</dbReference>
<evidence type="ECO:0000256" key="2">
    <source>
        <dbReference type="ARBA" id="ARBA00022448"/>
    </source>
</evidence>
<feature type="transmembrane region" description="Helical" evidence="7">
    <location>
        <begin position="153"/>
        <end position="175"/>
    </location>
</feature>
<feature type="transmembrane region" description="Helical" evidence="7">
    <location>
        <begin position="328"/>
        <end position="348"/>
    </location>
</feature>
<evidence type="ECO:0000259" key="8">
    <source>
        <dbReference type="PROSITE" id="PS50850"/>
    </source>
</evidence>
<feature type="domain" description="Major facilitator superfamily (MFS) profile" evidence="8">
    <location>
        <begin position="61"/>
        <end position="475"/>
    </location>
</feature>
<dbReference type="PROSITE" id="PS50850">
    <property type="entry name" value="MFS"/>
    <property type="match status" value="1"/>
</dbReference>
<evidence type="ECO:0000256" key="6">
    <source>
        <dbReference type="SAM" id="MobiDB-lite"/>
    </source>
</evidence>
<evidence type="ECO:0000256" key="7">
    <source>
        <dbReference type="SAM" id="Phobius"/>
    </source>
</evidence>
<feature type="transmembrane region" description="Helical" evidence="7">
    <location>
        <begin position="187"/>
        <end position="211"/>
    </location>
</feature>
<accession>A0AA35LV16</accession>
<feature type="transmembrane region" description="Helical" evidence="7">
    <location>
        <begin position="453"/>
        <end position="474"/>
    </location>
</feature>
<feature type="compositionally biased region" description="Basic and acidic residues" evidence="6">
    <location>
        <begin position="7"/>
        <end position="19"/>
    </location>
</feature>
<keyword evidence="10" id="KW-1185">Reference proteome</keyword>
<dbReference type="InterPro" id="IPR011701">
    <property type="entry name" value="MFS"/>
</dbReference>
<dbReference type="FunFam" id="1.20.1250.20:FF:000013">
    <property type="entry name" value="MFS general substrate transporter"/>
    <property type="match status" value="1"/>
</dbReference>
<sequence length="499" mass="55718">MFPKPDMSQDGKRDSKDSRLQNVDMKPVNDEQSIVIGGILVDDETYAARSKSLVRKLDMTLMPMIFILYMFNYLDRNNIAQAKLDNLEKDLGMTGNDFNIVLSIVNVGYMLMQIPSNMLLTRVRPSIYIPCWVCIWACISATCGAAQNMTHMVVIRIFLGLSEAPFFPGVFYLLSCWYTKKELAFRYACLYSGLILATAVSGLLAAGIFAGLGGVAGIPGWRWLFIIEGAITFLLGMVAFVLLPDFPSSTGRKWLFTKEEQEVAVIRMRRDAIYDQQEEGTSIWKGLRDAVKDKRVWIFALMLCSNQSSYGFNYFYPAIVQGFNLGSRTITLVCTAPPYLLAALINLGNAWHSDRKGERGFHIAIPMMTAVVGFIISVSVLNIPARYVASFLYVCGCFGANAAFYSWAASTVAQTPEKKACAMAIINVTGQFGSLWSPYFFDPNDQPRYTRAMILLMAFALLEVSLCFLMKFLLRRENKKILQACEASGSGTIPNLFVL</sequence>
<evidence type="ECO:0000256" key="5">
    <source>
        <dbReference type="ARBA" id="ARBA00023136"/>
    </source>
</evidence>
<dbReference type="SUPFAM" id="SSF103473">
    <property type="entry name" value="MFS general substrate transporter"/>
    <property type="match status" value="1"/>
</dbReference>
<keyword evidence="3 7" id="KW-0812">Transmembrane</keyword>
<feature type="region of interest" description="Disordered" evidence="6">
    <location>
        <begin position="1"/>
        <end position="24"/>
    </location>
</feature>
<dbReference type="AlphaFoldDB" id="A0AA35LV16"/>